<dbReference type="RefSeq" id="WP_151597493.1">
    <property type="nucleotide sequence ID" value="NZ_WBMS02000032.1"/>
</dbReference>
<dbReference type="Proteomes" id="UP000462055">
    <property type="component" value="Unassembled WGS sequence"/>
</dbReference>
<dbReference type="EMBL" id="WBMS02000032">
    <property type="protein sequence ID" value="MWA04992.1"/>
    <property type="molecule type" value="Genomic_DNA"/>
</dbReference>
<name>A0A6I4MGT1_9ACTN</name>
<organism evidence="1 2">
    <name type="scientific">Actinomadura physcomitrii</name>
    <dbReference type="NCBI Taxonomy" id="2650748"/>
    <lineage>
        <taxon>Bacteria</taxon>
        <taxon>Bacillati</taxon>
        <taxon>Actinomycetota</taxon>
        <taxon>Actinomycetes</taxon>
        <taxon>Streptosporangiales</taxon>
        <taxon>Thermomonosporaceae</taxon>
        <taxon>Actinomadura</taxon>
    </lineage>
</organism>
<gene>
    <name evidence="1" type="ORF">F8568_032430</name>
</gene>
<comment type="caution">
    <text evidence="1">The sequence shown here is derived from an EMBL/GenBank/DDBJ whole genome shotgun (WGS) entry which is preliminary data.</text>
</comment>
<sequence>MPRLLARRRPVDSPPLAFIVPDEMTGRELANGVGLAFARSRDALAEEARQARYRACQEKNRRHRAYLAGRADALSEAVARTDAAMADLFAG</sequence>
<evidence type="ECO:0000313" key="2">
    <source>
        <dbReference type="Proteomes" id="UP000462055"/>
    </source>
</evidence>
<dbReference type="AlphaFoldDB" id="A0A6I4MGT1"/>
<proteinExistence type="predicted"/>
<reference evidence="1" key="1">
    <citation type="submission" date="2019-12" db="EMBL/GenBank/DDBJ databases">
        <title>Actinomadura physcomitrii sp. nov., a novel actinomycete isolated from moss [Physcomitrium sphaericum (Ludw) Fuernr].</title>
        <authorList>
            <person name="Zhuang X."/>
        </authorList>
    </citation>
    <scope>NUCLEOTIDE SEQUENCE [LARGE SCALE GENOMIC DNA]</scope>
    <source>
        <strain evidence="1">LD22</strain>
    </source>
</reference>
<protein>
    <submittedName>
        <fullName evidence="1">Uncharacterized protein</fullName>
    </submittedName>
</protein>
<evidence type="ECO:0000313" key="1">
    <source>
        <dbReference type="EMBL" id="MWA04992.1"/>
    </source>
</evidence>
<accession>A0A6I4MGT1</accession>
<keyword evidence="2" id="KW-1185">Reference proteome</keyword>